<reference evidence="1" key="1">
    <citation type="submission" date="2005-10" db="EMBL/GenBank/DDBJ databases">
        <authorList>
            <person name="Loftus B.J."/>
            <person name="Nene V.M."/>
            <person name="Hannick L.I."/>
            <person name="Bidwell S."/>
            <person name="Haas B."/>
            <person name="Amedeo P."/>
            <person name="Orvis J."/>
            <person name="Wortman J.R."/>
            <person name="White O.R."/>
            <person name="Salzberg S."/>
            <person name="Shumway M."/>
            <person name="Koo H."/>
            <person name="Zhao Y."/>
            <person name="Holmes M."/>
            <person name="Miller J."/>
            <person name="Schatz M."/>
            <person name="Pop M."/>
            <person name="Pai G."/>
            <person name="Utterback T."/>
            <person name="Rogers Y.-H."/>
            <person name="Kravitz S."/>
            <person name="Fraser C.M."/>
        </authorList>
    </citation>
    <scope>NUCLEOTIDE SEQUENCE</scope>
    <source>
        <strain evidence="1">Liverpool</strain>
    </source>
</reference>
<dbReference type="EMBL" id="CH477195">
    <property type="protein sequence ID" value="EAT48414.1"/>
    <property type="molecule type" value="Genomic_DNA"/>
</dbReference>
<dbReference type="Proteomes" id="UP000682892">
    <property type="component" value="Unassembled WGS sequence"/>
</dbReference>
<accession>Q17NY4</accession>
<dbReference type="PaxDb" id="7159-AAEL000537-PA"/>
<protein>
    <submittedName>
        <fullName evidence="1">AAEL000537-PA</fullName>
    </submittedName>
</protein>
<reference evidence="1" key="2">
    <citation type="journal article" date="2007" name="Science">
        <title>Genome sequence of Aedes aegypti, a major arbovirus vector.</title>
        <authorList>
            <person name="Nene V."/>
            <person name="Wortman J.R."/>
            <person name="Lawson D."/>
            <person name="Haas B."/>
            <person name="Kodira C."/>
            <person name="Tu Z.J."/>
            <person name="Loftus B."/>
            <person name="Xi Z."/>
            <person name="Megy K."/>
            <person name="Grabherr M."/>
            <person name="Ren Q."/>
            <person name="Zdobnov E.M."/>
            <person name="Lobo N.F."/>
            <person name="Campbell K.S."/>
            <person name="Brown S.E."/>
            <person name="Bonaldo M.F."/>
            <person name="Zhu J."/>
            <person name="Sinkins S.P."/>
            <person name="Hogenkamp D.G."/>
            <person name="Amedeo P."/>
            <person name="Arensburger P."/>
            <person name="Atkinson P.W."/>
            <person name="Bidwell S."/>
            <person name="Biedler J."/>
            <person name="Birney E."/>
            <person name="Bruggner R.V."/>
            <person name="Costas J."/>
            <person name="Coy M.R."/>
            <person name="Crabtree J."/>
            <person name="Crawford M."/>
            <person name="Debruyn B."/>
            <person name="Decaprio D."/>
            <person name="Eiglmeier K."/>
            <person name="Eisenstadt E."/>
            <person name="El-Dorry H."/>
            <person name="Gelbart W.M."/>
            <person name="Gomes S.L."/>
            <person name="Hammond M."/>
            <person name="Hannick L.I."/>
            <person name="Hogan J.R."/>
            <person name="Holmes M.H."/>
            <person name="Jaffe D."/>
            <person name="Johnston J.S."/>
            <person name="Kennedy R.C."/>
            <person name="Koo H."/>
            <person name="Kravitz S."/>
            <person name="Kriventseva E.V."/>
            <person name="Kulp D."/>
            <person name="Labutti K."/>
            <person name="Lee E."/>
            <person name="Li S."/>
            <person name="Lovin D.D."/>
            <person name="Mao C."/>
            <person name="Mauceli E."/>
            <person name="Menck C.F."/>
            <person name="Miller J.R."/>
            <person name="Montgomery P."/>
            <person name="Mori A."/>
            <person name="Nascimento A.L."/>
            <person name="Naveira H.F."/>
            <person name="Nusbaum C."/>
            <person name="O'leary S."/>
            <person name="Orvis J."/>
            <person name="Pertea M."/>
            <person name="Quesneville H."/>
            <person name="Reidenbach K.R."/>
            <person name="Rogers Y.H."/>
            <person name="Roth C.W."/>
            <person name="Schneider J.R."/>
            <person name="Schatz M."/>
            <person name="Shumway M."/>
            <person name="Stanke M."/>
            <person name="Stinson E.O."/>
            <person name="Tubio J.M."/>
            <person name="Vanzee J.P."/>
            <person name="Verjovski-Almeida S."/>
            <person name="Werner D."/>
            <person name="White O."/>
            <person name="Wyder S."/>
            <person name="Zeng Q."/>
            <person name="Zhao Q."/>
            <person name="Zhao Y."/>
            <person name="Hill C.A."/>
            <person name="Raikhel A.S."/>
            <person name="Soares M.B."/>
            <person name="Knudson D.L."/>
            <person name="Lee N.H."/>
            <person name="Galagan J."/>
            <person name="Salzberg S.L."/>
            <person name="Paulsen I.T."/>
            <person name="Dimopoulos G."/>
            <person name="Collins F.H."/>
            <person name="Birren B."/>
            <person name="Fraser-Liggett C.M."/>
            <person name="Severson D.W."/>
        </authorList>
    </citation>
    <scope>NUCLEOTIDE SEQUENCE [LARGE SCALE GENOMIC DNA]</scope>
    <source>
        <strain evidence="1">Liverpool</strain>
    </source>
</reference>
<dbReference type="HOGENOM" id="CLU_3144085_0_0_1"/>
<proteinExistence type="predicted"/>
<reference evidence="1" key="3">
    <citation type="submission" date="2012-09" db="EMBL/GenBank/DDBJ databases">
        <authorList>
            <consortium name="VectorBase"/>
        </authorList>
    </citation>
    <scope>NUCLEOTIDE SEQUENCE</scope>
    <source>
        <strain evidence="1">Liverpool</strain>
    </source>
</reference>
<name>Q17NY4_AEDAE</name>
<evidence type="ECO:0000313" key="2">
    <source>
        <dbReference type="Proteomes" id="UP000682892"/>
    </source>
</evidence>
<dbReference type="AlphaFoldDB" id="Q17NY4"/>
<sequence>MSQQTVLTLFMSEITVVPEGTIHRNPPGVRFVPRKVHGGRQVTIMWPKE</sequence>
<evidence type="ECO:0000313" key="1">
    <source>
        <dbReference type="EMBL" id="EAT48414.1"/>
    </source>
</evidence>
<gene>
    <name evidence="1" type="ORF">AaeL_AAEL000537</name>
</gene>
<organism evidence="1 2">
    <name type="scientific">Aedes aegypti</name>
    <name type="common">Yellowfever mosquito</name>
    <name type="synonym">Culex aegypti</name>
    <dbReference type="NCBI Taxonomy" id="7159"/>
    <lineage>
        <taxon>Eukaryota</taxon>
        <taxon>Metazoa</taxon>
        <taxon>Ecdysozoa</taxon>
        <taxon>Arthropoda</taxon>
        <taxon>Hexapoda</taxon>
        <taxon>Insecta</taxon>
        <taxon>Pterygota</taxon>
        <taxon>Neoptera</taxon>
        <taxon>Endopterygota</taxon>
        <taxon>Diptera</taxon>
        <taxon>Nematocera</taxon>
        <taxon>Culicoidea</taxon>
        <taxon>Culicidae</taxon>
        <taxon>Culicinae</taxon>
        <taxon>Aedini</taxon>
        <taxon>Aedes</taxon>
        <taxon>Stegomyia</taxon>
    </lineage>
</organism>